<accession>A0A2K1E460</accession>
<protein>
    <submittedName>
        <fullName evidence="1">Uncharacterized protein</fullName>
    </submittedName>
</protein>
<dbReference type="AlphaFoldDB" id="A0A2K1E460"/>
<dbReference type="EMBL" id="POWF01000001">
    <property type="protein sequence ID" value="PNQ75069.1"/>
    <property type="molecule type" value="Genomic_DNA"/>
</dbReference>
<organism evidence="1 2">
    <name type="scientific">Hanstruepera neustonica</name>
    <dbReference type="NCBI Taxonomy" id="1445657"/>
    <lineage>
        <taxon>Bacteria</taxon>
        <taxon>Pseudomonadati</taxon>
        <taxon>Bacteroidota</taxon>
        <taxon>Flavobacteriia</taxon>
        <taxon>Flavobacteriales</taxon>
        <taxon>Flavobacteriaceae</taxon>
        <taxon>Hanstruepera</taxon>
    </lineage>
</organism>
<dbReference type="Proteomes" id="UP000236641">
    <property type="component" value="Unassembled WGS sequence"/>
</dbReference>
<comment type="caution">
    <text evidence="1">The sequence shown here is derived from an EMBL/GenBank/DDBJ whole genome shotgun (WGS) entry which is preliminary data.</text>
</comment>
<proteinExistence type="predicted"/>
<evidence type="ECO:0000313" key="2">
    <source>
        <dbReference type="Proteomes" id="UP000236641"/>
    </source>
</evidence>
<sequence length="190" mass="21650">MKAGIFWLKGLNLELSMKKILIILLTLACFSLSAQTDSLQFPQDFYGIYKGDLQITNPRGKQTIQMEFHLNPTDSIGKYQYMLVYIMDGNRQERHYNLLEKDVAKGEYIVDENNGILLDAKLMGNTLFCMFEVQGNILTTTERFYKDSMDFEITFASKAQQTTSGTAGEDATEVISYPISVLQKAHLMKQ</sequence>
<name>A0A2K1E460_9FLAO</name>
<keyword evidence="2" id="KW-1185">Reference proteome</keyword>
<gene>
    <name evidence="1" type="ORF">C1T31_02740</name>
</gene>
<reference evidence="1 2" key="1">
    <citation type="submission" date="2018-01" db="EMBL/GenBank/DDBJ databases">
        <title>The draft genome of Hanstruepera neustonica JCM19743.</title>
        <authorList>
            <person name="He R.-H."/>
            <person name="Du Z.-J."/>
        </authorList>
    </citation>
    <scope>NUCLEOTIDE SEQUENCE [LARGE SCALE GENOMIC DNA]</scope>
    <source>
        <strain evidence="1 2">JCM19743</strain>
    </source>
</reference>
<evidence type="ECO:0000313" key="1">
    <source>
        <dbReference type="EMBL" id="PNQ75069.1"/>
    </source>
</evidence>